<dbReference type="SUPFAM" id="SSF53098">
    <property type="entry name" value="Ribonuclease H-like"/>
    <property type="match status" value="1"/>
</dbReference>
<dbReference type="PANTHER" id="PTHR47331">
    <property type="entry name" value="PHD-TYPE DOMAIN-CONTAINING PROTEIN"/>
    <property type="match status" value="1"/>
</dbReference>
<organism evidence="1 2">
    <name type="scientific">Petrolisthes manimaculis</name>
    <dbReference type="NCBI Taxonomy" id="1843537"/>
    <lineage>
        <taxon>Eukaryota</taxon>
        <taxon>Metazoa</taxon>
        <taxon>Ecdysozoa</taxon>
        <taxon>Arthropoda</taxon>
        <taxon>Crustacea</taxon>
        <taxon>Multicrustacea</taxon>
        <taxon>Malacostraca</taxon>
        <taxon>Eumalacostraca</taxon>
        <taxon>Eucarida</taxon>
        <taxon>Decapoda</taxon>
        <taxon>Pleocyemata</taxon>
        <taxon>Anomura</taxon>
        <taxon>Galatheoidea</taxon>
        <taxon>Porcellanidae</taxon>
        <taxon>Petrolisthes</taxon>
    </lineage>
</organism>
<name>A0AAE1PGS9_9EUCA</name>
<protein>
    <submittedName>
        <fullName evidence="1">Uncharacterized protein</fullName>
    </submittedName>
</protein>
<dbReference type="InterPro" id="IPR012337">
    <property type="entry name" value="RNaseH-like_sf"/>
</dbReference>
<reference evidence="1" key="1">
    <citation type="submission" date="2023-11" db="EMBL/GenBank/DDBJ databases">
        <title>Genome assemblies of two species of porcelain crab, Petrolisthes cinctipes and Petrolisthes manimaculis (Anomura: Porcellanidae).</title>
        <authorList>
            <person name="Angst P."/>
        </authorList>
    </citation>
    <scope>NUCLEOTIDE SEQUENCE</scope>
    <source>
        <strain evidence="1">PB745_02</strain>
        <tissue evidence="1">Gill</tissue>
    </source>
</reference>
<dbReference type="GO" id="GO:0003676">
    <property type="term" value="F:nucleic acid binding"/>
    <property type="evidence" value="ECO:0007669"/>
    <property type="project" value="InterPro"/>
</dbReference>
<dbReference type="Gene3D" id="3.30.420.10">
    <property type="entry name" value="Ribonuclease H-like superfamily/Ribonuclease H"/>
    <property type="match status" value="1"/>
</dbReference>
<comment type="caution">
    <text evidence="1">The sequence shown here is derived from an EMBL/GenBank/DDBJ whole genome shotgun (WGS) entry which is preliminary data.</text>
</comment>
<dbReference type="InterPro" id="IPR036397">
    <property type="entry name" value="RNaseH_sf"/>
</dbReference>
<dbReference type="Proteomes" id="UP001292094">
    <property type="component" value="Unassembled WGS sequence"/>
</dbReference>
<keyword evidence="2" id="KW-1185">Reference proteome</keyword>
<proteinExistence type="predicted"/>
<sequence length="163" mass="18568">MRAIHLEIADSMSTDSFINALRRLRCDRGTNFVGAERELRESLSKLSDASIQRTLLSRGIDWSFNPPQASHFGGIWERQIRTIRKLNPKWIQGGGCDRRQRSVIIVYGNRPVFIRGFIYEAHGFGDPPHLVLFTMVGLGGSPHLLMWTLLWKPAVSHSQTTRI</sequence>
<gene>
    <name evidence="1" type="ORF">Pmani_020895</name>
</gene>
<dbReference type="PANTHER" id="PTHR47331:SF1">
    <property type="entry name" value="GAG-LIKE PROTEIN"/>
    <property type="match status" value="1"/>
</dbReference>
<dbReference type="EMBL" id="JAWZYT010002011">
    <property type="protein sequence ID" value="KAK4307376.1"/>
    <property type="molecule type" value="Genomic_DNA"/>
</dbReference>
<accession>A0AAE1PGS9</accession>
<dbReference type="AlphaFoldDB" id="A0AAE1PGS9"/>
<evidence type="ECO:0000313" key="1">
    <source>
        <dbReference type="EMBL" id="KAK4307376.1"/>
    </source>
</evidence>
<evidence type="ECO:0000313" key="2">
    <source>
        <dbReference type="Proteomes" id="UP001292094"/>
    </source>
</evidence>